<sequence length="108" mass="11322">MCMGRMHCALVVIAADSNYDRCHNDSAAILDDGAVDDQAAATIDGNNSEPSSDEYELMCRYACKLLYGGGCDNDNDDYGDGGGSDNDRGGGSSGDDDGVGVVPTKERW</sequence>
<comment type="caution">
    <text evidence="2">The sequence shown here is derived from an EMBL/GenBank/DDBJ whole genome shotgun (WGS) entry which is preliminary data.</text>
</comment>
<dbReference type="AlphaFoldDB" id="A0AAN9PMY1"/>
<feature type="region of interest" description="Disordered" evidence="1">
    <location>
        <begin position="77"/>
        <end position="108"/>
    </location>
</feature>
<evidence type="ECO:0000313" key="3">
    <source>
        <dbReference type="Proteomes" id="UP001359559"/>
    </source>
</evidence>
<reference evidence="2 3" key="1">
    <citation type="submission" date="2024-01" db="EMBL/GenBank/DDBJ databases">
        <title>The genomes of 5 underutilized Papilionoideae crops provide insights into root nodulation and disease resistance.</title>
        <authorList>
            <person name="Yuan L."/>
        </authorList>
    </citation>
    <scope>NUCLEOTIDE SEQUENCE [LARGE SCALE GENOMIC DNA]</scope>
    <source>
        <strain evidence="2">LY-2023</strain>
        <tissue evidence="2">Leaf</tissue>
    </source>
</reference>
<dbReference type="Proteomes" id="UP001359559">
    <property type="component" value="Unassembled WGS sequence"/>
</dbReference>
<gene>
    <name evidence="2" type="ORF">RJT34_14498</name>
</gene>
<name>A0AAN9PMY1_CLITE</name>
<protein>
    <submittedName>
        <fullName evidence="2">Uncharacterized protein</fullName>
    </submittedName>
</protein>
<proteinExistence type="predicted"/>
<evidence type="ECO:0000256" key="1">
    <source>
        <dbReference type="SAM" id="MobiDB-lite"/>
    </source>
</evidence>
<feature type="compositionally biased region" description="Gly residues" evidence="1">
    <location>
        <begin position="80"/>
        <end position="93"/>
    </location>
</feature>
<organism evidence="2 3">
    <name type="scientific">Clitoria ternatea</name>
    <name type="common">Butterfly pea</name>
    <dbReference type="NCBI Taxonomy" id="43366"/>
    <lineage>
        <taxon>Eukaryota</taxon>
        <taxon>Viridiplantae</taxon>
        <taxon>Streptophyta</taxon>
        <taxon>Embryophyta</taxon>
        <taxon>Tracheophyta</taxon>
        <taxon>Spermatophyta</taxon>
        <taxon>Magnoliopsida</taxon>
        <taxon>eudicotyledons</taxon>
        <taxon>Gunneridae</taxon>
        <taxon>Pentapetalae</taxon>
        <taxon>rosids</taxon>
        <taxon>fabids</taxon>
        <taxon>Fabales</taxon>
        <taxon>Fabaceae</taxon>
        <taxon>Papilionoideae</taxon>
        <taxon>50 kb inversion clade</taxon>
        <taxon>NPAAA clade</taxon>
        <taxon>indigoferoid/millettioid clade</taxon>
        <taxon>Phaseoleae</taxon>
        <taxon>Clitoria</taxon>
    </lineage>
</organism>
<accession>A0AAN9PMY1</accession>
<dbReference type="EMBL" id="JAYKXN010000003">
    <property type="protein sequence ID" value="KAK7303588.1"/>
    <property type="molecule type" value="Genomic_DNA"/>
</dbReference>
<keyword evidence="3" id="KW-1185">Reference proteome</keyword>
<evidence type="ECO:0000313" key="2">
    <source>
        <dbReference type="EMBL" id="KAK7303588.1"/>
    </source>
</evidence>